<dbReference type="EC" id="2.7.7.96" evidence="9"/>
<evidence type="ECO:0000313" key="16">
    <source>
        <dbReference type="Proteomes" id="UP000567624"/>
    </source>
</evidence>
<evidence type="ECO:0000256" key="4">
    <source>
        <dbReference type="ARBA" id="ARBA00049546"/>
    </source>
</evidence>
<dbReference type="SUPFAM" id="SSF55811">
    <property type="entry name" value="Nudix"/>
    <property type="match status" value="1"/>
</dbReference>
<dbReference type="AlphaFoldDB" id="A0A7K8QIJ1"/>
<evidence type="ECO:0000256" key="6">
    <source>
        <dbReference type="ARBA" id="ARBA00051819"/>
    </source>
</evidence>
<comment type="subunit">
    <text evidence="7">Homodimer. Interacts with PARG.</text>
</comment>
<comment type="caution">
    <text evidence="15">The sequence shown here is derived from an EMBL/GenBank/DDBJ whole genome shotgun (WGS) entry which is preliminary data.</text>
</comment>
<organism evidence="15 16">
    <name type="scientific">Smithornis capensis</name>
    <dbReference type="NCBI Taxonomy" id="363769"/>
    <lineage>
        <taxon>Eukaryota</taxon>
        <taxon>Metazoa</taxon>
        <taxon>Chordata</taxon>
        <taxon>Craniata</taxon>
        <taxon>Vertebrata</taxon>
        <taxon>Euteleostomi</taxon>
        <taxon>Archelosauria</taxon>
        <taxon>Archosauria</taxon>
        <taxon>Dinosauria</taxon>
        <taxon>Saurischia</taxon>
        <taxon>Theropoda</taxon>
        <taxon>Coelurosauria</taxon>
        <taxon>Aves</taxon>
        <taxon>Neognathae</taxon>
        <taxon>Neoaves</taxon>
        <taxon>Telluraves</taxon>
        <taxon>Australaves</taxon>
        <taxon>Passeriformes</taxon>
        <taxon>Eurylaimidae</taxon>
        <taxon>Smithornis</taxon>
    </lineage>
</organism>
<dbReference type="CDD" id="cd18888">
    <property type="entry name" value="NUDIX_ADPRase_Nudt5"/>
    <property type="match status" value="1"/>
</dbReference>
<dbReference type="InterPro" id="IPR000086">
    <property type="entry name" value="NUDIX_hydrolase_dom"/>
</dbReference>
<dbReference type="GO" id="GO:0017110">
    <property type="term" value="F:nucleoside diphosphate phosphatase activity"/>
    <property type="evidence" value="ECO:0007669"/>
    <property type="project" value="UniProtKB-ARBA"/>
</dbReference>
<dbReference type="Gene3D" id="3.90.79.10">
    <property type="entry name" value="Nucleoside Triphosphate Pyrophosphohydrolase"/>
    <property type="match status" value="1"/>
</dbReference>
<accession>A0A7K8QIJ1</accession>
<dbReference type="Pfam" id="PF00293">
    <property type="entry name" value="NUDIX"/>
    <property type="match status" value="1"/>
</dbReference>
<dbReference type="EC" id="3.6.1.13" evidence="2"/>
<reference evidence="15 16" key="1">
    <citation type="submission" date="2019-09" db="EMBL/GenBank/DDBJ databases">
        <title>Bird 10,000 Genomes (B10K) Project - Family phase.</title>
        <authorList>
            <person name="Zhang G."/>
        </authorList>
    </citation>
    <scope>NUCLEOTIDE SEQUENCE [LARGE SCALE GENOMIC DNA]</scope>
    <source>
        <strain evidence="15">B10K-CU-031-20</strain>
    </source>
</reference>
<dbReference type="PROSITE" id="PS51462">
    <property type="entry name" value="NUDIX"/>
    <property type="match status" value="1"/>
</dbReference>
<dbReference type="PANTHER" id="PTHR11839:SF1">
    <property type="entry name" value="ADP-SUGAR PYROPHOSPHATASE"/>
    <property type="match status" value="1"/>
</dbReference>
<dbReference type="PANTHER" id="PTHR11839">
    <property type="entry name" value="UDP/ADP-SUGAR PYROPHOSPHATASE"/>
    <property type="match status" value="1"/>
</dbReference>
<evidence type="ECO:0000256" key="11">
    <source>
        <dbReference type="ARBA" id="ARBA00077853"/>
    </source>
</evidence>
<keyword evidence="3" id="KW-0378">Hydrolase</keyword>
<evidence type="ECO:0000256" key="9">
    <source>
        <dbReference type="ARBA" id="ARBA00066488"/>
    </source>
</evidence>
<keyword evidence="16" id="KW-1185">Reference proteome</keyword>
<dbReference type="PROSITE" id="PS00893">
    <property type="entry name" value="NUDIX_BOX"/>
    <property type="match status" value="1"/>
</dbReference>
<name>A0A7K8QIJ1_9PASS</name>
<evidence type="ECO:0000259" key="14">
    <source>
        <dbReference type="PROSITE" id="PS51462"/>
    </source>
</evidence>
<dbReference type="GO" id="GO:0019693">
    <property type="term" value="P:ribose phosphate metabolic process"/>
    <property type="evidence" value="ECO:0007669"/>
    <property type="project" value="TreeGrafter"/>
</dbReference>
<comment type="similarity">
    <text evidence="1">Belongs to the Nudix hydrolase family.</text>
</comment>
<comment type="catalytic activity">
    <reaction evidence="5">
        <text>D-ribose 5-phosphate + ATP + H(+) = ADP-D-ribose + diphosphate</text>
        <dbReference type="Rhea" id="RHEA:50248"/>
        <dbReference type="ChEBI" id="CHEBI:15378"/>
        <dbReference type="ChEBI" id="CHEBI:30616"/>
        <dbReference type="ChEBI" id="CHEBI:33019"/>
        <dbReference type="ChEBI" id="CHEBI:57967"/>
        <dbReference type="ChEBI" id="CHEBI:78346"/>
        <dbReference type="EC" id="2.7.7.96"/>
    </reaction>
</comment>
<evidence type="ECO:0000256" key="3">
    <source>
        <dbReference type="ARBA" id="ARBA00022801"/>
    </source>
</evidence>
<dbReference type="InterPro" id="IPR020084">
    <property type="entry name" value="NUDIX_hydrolase_CS"/>
</dbReference>
<feature type="non-terminal residue" evidence="15">
    <location>
        <position position="211"/>
    </location>
</feature>
<evidence type="ECO:0000256" key="5">
    <source>
        <dbReference type="ARBA" id="ARBA00051147"/>
    </source>
</evidence>
<dbReference type="GO" id="GO:0006753">
    <property type="term" value="P:nucleoside phosphate metabolic process"/>
    <property type="evidence" value="ECO:0007669"/>
    <property type="project" value="TreeGrafter"/>
</dbReference>
<proteinExistence type="inferred from homology"/>
<evidence type="ECO:0000256" key="10">
    <source>
        <dbReference type="ARBA" id="ARBA00071227"/>
    </source>
</evidence>
<dbReference type="Proteomes" id="UP000567624">
    <property type="component" value="Unassembled WGS sequence"/>
</dbReference>
<dbReference type="EC" id="3.6.1.58" evidence="8"/>
<evidence type="ECO:0000256" key="2">
    <source>
        <dbReference type="ARBA" id="ARBA00012453"/>
    </source>
</evidence>
<evidence type="ECO:0000256" key="7">
    <source>
        <dbReference type="ARBA" id="ARBA00065630"/>
    </source>
</evidence>
<comment type="catalytic activity">
    <reaction evidence="4">
        <text>ADP-D-ribose + H2O = D-ribose 5-phosphate + AMP + 2 H(+)</text>
        <dbReference type="Rhea" id="RHEA:10412"/>
        <dbReference type="ChEBI" id="CHEBI:15377"/>
        <dbReference type="ChEBI" id="CHEBI:15378"/>
        <dbReference type="ChEBI" id="CHEBI:57967"/>
        <dbReference type="ChEBI" id="CHEBI:78346"/>
        <dbReference type="ChEBI" id="CHEBI:456215"/>
        <dbReference type="EC" id="3.6.1.13"/>
    </reaction>
</comment>
<evidence type="ECO:0000313" key="15">
    <source>
        <dbReference type="EMBL" id="NXF04790.1"/>
    </source>
</evidence>
<evidence type="ECO:0000256" key="1">
    <source>
        <dbReference type="ARBA" id="ARBA00005582"/>
    </source>
</evidence>
<feature type="non-terminal residue" evidence="15">
    <location>
        <position position="1"/>
    </location>
</feature>
<feature type="domain" description="Nudix hydrolase" evidence="14">
    <location>
        <begin position="40"/>
        <end position="191"/>
    </location>
</feature>
<sequence length="211" mass="23723">QVIVERKWLKLEETTYTDPCGKTRTWETVKRTGNKKGVTADGVAVIAVLQRTLHYDCIVLVKQFRPPINGYCLEFPAGLIEENESAEIAALRELEEETGYKGEVIECTPALCLDPGMSNSTTHMVSVVINGDEPENTRPKQKLGDTNLKVHKFLSFLEFVEVISLPKNDLLQRIDELVAEEHLAVDARVYTYALALKCAAEKPLQVPFMKF</sequence>
<dbReference type="EMBL" id="VWYW01000082">
    <property type="protein sequence ID" value="NXF04790.1"/>
    <property type="molecule type" value="Genomic_DNA"/>
</dbReference>
<comment type="catalytic activity">
    <reaction evidence="6">
        <text>8-oxo-dGDP + H2O = 8-oxo-dGMP + phosphate + H(+)</text>
        <dbReference type="Rhea" id="RHEA:32063"/>
        <dbReference type="ChEBI" id="CHEBI:15377"/>
        <dbReference type="ChEBI" id="CHEBI:15378"/>
        <dbReference type="ChEBI" id="CHEBI:43474"/>
        <dbReference type="ChEBI" id="CHEBI:63224"/>
        <dbReference type="ChEBI" id="CHEBI:63715"/>
        <dbReference type="EC" id="3.6.1.58"/>
    </reaction>
</comment>
<evidence type="ECO:0000256" key="8">
    <source>
        <dbReference type="ARBA" id="ARBA00066482"/>
    </source>
</evidence>
<dbReference type="FunFam" id="3.90.79.10:FF:000016">
    <property type="entry name" value="ADP-sugar pyrophosphatase isoform X1"/>
    <property type="match status" value="1"/>
</dbReference>
<dbReference type="GO" id="GO:0005634">
    <property type="term" value="C:nucleus"/>
    <property type="evidence" value="ECO:0007669"/>
    <property type="project" value="TreeGrafter"/>
</dbReference>
<gene>
    <name evidence="15" type="primary">Nudt5</name>
    <name evidence="15" type="ORF">SMICAP_R13999</name>
</gene>
<dbReference type="InterPro" id="IPR015797">
    <property type="entry name" value="NUDIX_hydrolase-like_dom_sf"/>
</dbReference>
<protein>
    <recommendedName>
        <fullName evidence="10">ADP-sugar pyrophosphatase</fullName>
        <ecNumber evidence="9">2.7.7.96</ecNumber>
        <ecNumber evidence="2">3.6.1.13</ecNumber>
        <ecNumber evidence="8">3.6.1.58</ecNumber>
    </recommendedName>
    <alternativeName>
        <fullName evidence="13">8-oxo-dGDP phosphatase</fullName>
    </alternativeName>
    <alternativeName>
        <fullName evidence="11">Nuclear ATP-synthesis protein NUDIX5</fullName>
    </alternativeName>
    <alternativeName>
        <fullName evidence="12">Nucleoside diphosphate-linked moiety X motif 5</fullName>
    </alternativeName>
</protein>
<evidence type="ECO:0000256" key="12">
    <source>
        <dbReference type="ARBA" id="ARBA00079597"/>
    </source>
</evidence>
<evidence type="ECO:0000256" key="13">
    <source>
        <dbReference type="ARBA" id="ARBA00084011"/>
    </source>
</evidence>
<dbReference type="GO" id="GO:0047631">
    <property type="term" value="F:ADP-ribose diphosphatase activity"/>
    <property type="evidence" value="ECO:0007669"/>
    <property type="project" value="UniProtKB-EC"/>
</dbReference>